<dbReference type="HAMAP" id="MF_00503">
    <property type="entry name" value="Ribosomal_bL9"/>
    <property type="match status" value="1"/>
</dbReference>
<accession>A0A1H7YIH0</accession>
<protein>
    <recommendedName>
        <fullName evidence="6 7">Large ribosomal subunit protein bL9</fullName>
    </recommendedName>
</protein>
<dbReference type="OrthoDB" id="9788336at2"/>
<dbReference type="SUPFAM" id="SSF55653">
    <property type="entry name" value="Ribosomal protein L9 C-domain"/>
    <property type="match status" value="1"/>
</dbReference>
<comment type="function">
    <text evidence="7">Binds to the 23S rRNA.</text>
</comment>
<proteinExistence type="inferred from homology"/>
<dbReference type="Pfam" id="PF01281">
    <property type="entry name" value="Ribosomal_L9_N"/>
    <property type="match status" value="1"/>
</dbReference>
<dbReference type="InterPro" id="IPR020070">
    <property type="entry name" value="Ribosomal_bL9_N"/>
</dbReference>
<comment type="similarity">
    <text evidence="1 7">Belongs to the bacterial ribosomal protein bL9 family.</text>
</comment>
<evidence type="ECO:0000256" key="3">
    <source>
        <dbReference type="ARBA" id="ARBA00022884"/>
    </source>
</evidence>
<keyword evidence="3 7" id="KW-0694">RNA-binding</keyword>
<dbReference type="GO" id="GO:0005840">
    <property type="term" value="C:ribosome"/>
    <property type="evidence" value="ECO:0007669"/>
    <property type="project" value="UniProtKB-KW"/>
</dbReference>
<dbReference type="GO" id="GO:1990904">
    <property type="term" value="C:ribonucleoprotein complex"/>
    <property type="evidence" value="ECO:0007669"/>
    <property type="project" value="UniProtKB-KW"/>
</dbReference>
<evidence type="ECO:0000313" key="10">
    <source>
        <dbReference type="Proteomes" id="UP000198744"/>
    </source>
</evidence>
<evidence type="ECO:0000256" key="7">
    <source>
        <dbReference type="HAMAP-Rule" id="MF_00503"/>
    </source>
</evidence>
<evidence type="ECO:0000259" key="8">
    <source>
        <dbReference type="PROSITE" id="PS00651"/>
    </source>
</evidence>
<dbReference type="Gene3D" id="3.40.5.10">
    <property type="entry name" value="Ribosomal protein L9, N-terminal domain"/>
    <property type="match status" value="1"/>
</dbReference>
<evidence type="ECO:0000256" key="4">
    <source>
        <dbReference type="ARBA" id="ARBA00022980"/>
    </source>
</evidence>
<dbReference type="Proteomes" id="UP000198744">
    <property type="component" value="Unassembled WGS sequence"/>
</dbReference>
<dbReference type="Gene3D" id="3.10.430.100">
    <property type="entry name" value="Ribosomal protein L9, C-terminal domain"/>
    <property type="match status" value="1"/>
</dbReference>
<dbReference type="InterPro" id="IPR036791">
    <property type="entry name" value="Ribosomal_bL9_C_sf"/>
</dbReference>
<dbReference type="PROSITE" id="PS00651">
    <property type="entry name" value="RIBOSOMAL_L9"/>
    <property type="match status" value="1"/>
</dbReference>
<dbReference type="Pfam" id="PF03948">
    <property type="entry name" value="Ribosomal_L9_C"/>
    <property type="match status" value="1"/>
</dbReference>
<dbReference type="EMBL" id="FOBS01000016">
    <property type="protein sequence ID" value="SEM45900.1"/>
    <property type="molecule type" value="Genomic_DNA"/>
</dbReference>
<evidence type="ECO:0000313" key="9">
    <source>
        <dbReference type="EMBL" id="SEM45900.1"/>
    </source>
</evidence>
<dbReference type="InterPro" id="IPR020069">
    <property type="entry name" value="Ribosomal_bL9_C"/>
</dbReference>
<dbReference type="RefSeq" id="WP_093883822.1">
    <property type="nucleotide sequence ID" value="NZ_FOBS01000016.1"/>
</dbReference>
<dbReference type="GO" id="GO:0006412">
    <property type="term" value="P:translation"/>
    <property type="evidence" value="ECO:0007669"/>
    <property type="project" value="UniProtKB-UniRule"/>
</dbReference>
<keyword evidence="10" id="KW-1185">Reference proteome</keyword>
<feature type="domain" description="Ribosomal protein L9" evidence="8">
    <location>
        <begin position="13"/>
        <end position="40"/>
    </location>
</feature>
<evidence type="ECO:0000256" key="1">
    <source>
        <dbReference type="ARBA" id="ARBA00010605"/>
    </source>
</evidence>
<dbReference type="InterPro" id="IPR000244">
    <property type="entry name" value="Ribosomal_bL9"/>
</dbReference>
<dbReference type="InterPro" id="IPR036935">
    <property type="entry name" value="Ribosomal_bL9_N_sf"/>
</dbReference>
<evidence type="ECO:0000256" key="5">
    <source>
        <dbReference type="ARBA" id="ARBA00023274"/>
    </source>
</evidence>
<keyword evidence="4 7" id="KW-0689">Ribosomal protein</keyword>
<sequence length="149" mass="16153">MKVILKENVETLGKAGDILKVADGFARNFLIPKGMAAEANVRNIKALEHNKQNIIRKAEKERKLHEGMAASLAGVTCSISRRVGEQDKLFGSVTAKDIEESLLAQDIKIDRKALVLDEPIKAIGEFPIVVKLGGGVTAEIKVNVIPEQA</sequence>
<dbReference type="GO" id="GO:0003735">
    <property type="term" value="F:structural constituent of ribosome"/>
    <property type="evidence" value="ECO:0007669"/>
    <property type="project" value="InterPro"/>
</dbReference>
<dbReference type="GO" id="GO:0019843">
    <property type="term" value="F:rRNA binding"/>
    <property type="evidence" value="ECO:0007669"/>
    <property type="project" value="UniProtKB-UniRule"/>
</dbReference>
<dbReference type="PANTHER" id="PTHR21368">
    <property type="entry name" value="50S RIBOSOMAL PROTEIN L9"/>
    <property type="match status" value="1"/>
</dbReference>
<gene>
    <name evidence="7" type="primary">rplI</name>
    <name evidence="9" type="ORF">SAMN04489760_11675</name>
</gene>
<dbReference type="InterPro" id="IPR020594">
    <property type="entry name" value="Ribosomal_bL9_bac/chp"/>
</dbReference>
<evidence type="ECO:0000256" key="6">
    <source>
        <dbReference type="ARBA" id="ARBA00035292"/>
    </source>
</evidence>
<reference evidence="9 10" key="1">
    <citation type="submission" date="2016-10" db="EMBL/GenBank/DDBJ databases">
        <authorList>
            <person name="de Groot N.N."/>
        </authorList>
    </citation>
    <scope>NUCLEOTIDE SEQUENCE [LARGE SCALE GENOMIC DNA]</scope>
    <source>
        <strain evidence="9 10">DSM 8423</strain>
    </source>
</reference>
<keyword evidence="5 7" id="KW-0687">Ribonucleoprotein</keyword>
<dbReference type="AlphaFoldDB" id="A0A1H7YIH0"/>
<dbReference type="NCBIfam" id="TIGR00158">
    <property type="entry name" value="L9"/>
    <property type="match status" value="1"/>
</dbReference>
<dbReference type="InterPro" id="IPR009027">
    <property type="entry name" value="Ribosomal_bL9/RNase_H1_N"/>
</dbReference>
<organism evidence="9 10">
    <name type="scientific">Syntrophus gentianae</name>
    <dbReference type="NCBI Taxonomy" id="43775"/>
    <lineage>
        <taxon>Bacteria</taxon>
        <taxon>Pseudomonadati</taxon>
        <taxon>Thermodesulfobacteriota</taxon>
        <taxon>Syntrophia</taxon>
        <taxon>Syntrophales</taxon>
        <taxon>Syntrophaceae</taxon>
        <taxon>Syntrophus</taxon>
    </lineage>
</organism>
<evidence type="ECO:0000256" key="2">
    <source>
        <dbReference type="ARBA" id="ARBA00022730"/>
    </source>
</evidence>
<keyword evidence="2 7" id="KW-0699">rRNA-binding</keyword>
<dbReference type="STRING" id="43775.SAMN04489760_11675"/>
<name>A0A1H7YIH0_9BACT</name>
<dbReference type="SUPFAM" id="SSF55658">
    <property type="entry name" value="L9 N-domain-like"/>
    <property type="match status" value="1"/>
</dbReference>